<proteinExistence type="predicted"/>
<keyword evidence="2" id="KW-0812">Transmembrane</keyword>
<feature type="region of interest" description="Disordered" evidence="1">
    <location>
        <begin position="183"/>
        <end position="242"/>
    </location>
</feature>
<keyword evidence="4" id="KW-1185">Reference proteome</keyword>
<accession>A0ABR3HXN5</accession>
<keyword evidence="2" id="KW-0472">Membrane</keyword>
<keyword evidence="2" id="KW-1133">Transmembrane helix</keyword>
<comment type="caution">
    <text evidence="3">The sequence shown here is derived from an EMBL/GenBank/DDBJ whole genome shotgun (WGS) entry which is preliminary data.</text>
</comment>
<reference evidence="3 4" key="1">
    <citation type="submission" date="2024-06" db="EMBL/GenBank/DDBJ databases">
        <title>A chromosome-level genome assembly of beet webworm, Loxostege sticticalis.</title>
        <authorList>
            <person name="Zhang Y."/>
        </authorList>
    </citation>
    <scope>NUCLEOTIDE SEQUENCE [LARGE SCALE GENOMIC DNA]</scope>
    <source>
        <strain evidence="3">AQ026</strain>
        <tissue evidence="3">Whole body</tissue>
    </source>
</reference>
<name>A0ABR3HXN5_LOXSC</name>
<evidence type="ECO:0000256" key="1">
    <source>
        <dbReference type="SAM" id="MobiDB-lite"/>
    </source>
</evidence>
<feature type="compositionally biased region" description="Basic residues" evidence="1">
    <location>
        <begin position="229"/>
        <end position="241"/>
    </location>
</feature>
<dbReference type="Proteomes" id="UP001549920">
    <property type="component" value="Unassembled WGS sequence"/>
</dbReference>
<gene>
    <name evidence="3" type="ORF">ABMA27_001186</name>
</gene>
<feature type="compositionally biased region" description="Low complexity" evidence="1">
    <location>
        <begin position="202"/>
        <end position="217"/>
    </location>
</feature>
<organism evidence="3 4">
    <name type="scientific">Loxostege sticticalis</name>
    <name type="common">Beet webworm moth</name>
    <dbReference type="NCBI Taxonomy" id="481309"/>
    <lineage>
        <taxon>Eukaryota</taxon>
        <taxon>Metazoa</taxon>
        <taxon>Ecdysozoa</taxon>
        <taxon>Arthropoda</taxon>
        <taxon>Hexapoda</taxon>
        <taxon>Insecta</taxon>
        <taxon>Pterygota</taxon>
        <taxon>Neoptera</taxon>
        <taxon>Endopterygota</taxon>
        <taxon>Lepidoptera</taxon>
        <taxon>Glossata</taxon>
        <taxon>Ditrysia</taxon>
        <taxon>Pyraloidea</taxon>
        <taxon>Crambidae</taxon>
        <taxon>Pyraustinae</taxon>
        <taxon>Loxostege</taxon>
    </lineage>
</organism>
<dbReference type="EMBL" id="JBEUOH010000011">
    <property type="protein sequence ID" value="KAL0881303.1"/>
    <property type="molecule type" value="Genomic_DNA"/>
</dbReference>
<protein>
    <submittedName>
        <fullName evidence="3">Uncharacterized protein</fullName>
    </submittedName>
</protein>
<feature type="compositionally biased region" description="Basic and acidic residues" evidence="1">
    <location>
        <begin position="218"/>
        <end position="228"/>
    </location>
</feature>
<sequence>MFCCFLQINRQLWVIIVVIQLLTLHAFTQMILPGFPPPMMMMPQIQIGSMPTATTDITTTTTEATAGMTGMAFAVPVPLPMPLPVQIAIPAQTPPDFCQRKPRPTECPPCPPCQCGPSCTPAFFSYCSPCHKKCRCRNRADAPDPQPLNPPMPVQGPAFAMPFPGPFPLPVPQPAPMMMAPYPHFQRRKRPSRPKVLDYSDSRCGSESSDSSSSSERCTAKNCHESGRKERKRRQRLRRRNLKADDFSHGEFVKPTLRYLSKNGDIKIQEELSSAEADQLLEGNEEYQLLSGHGPDRTTFRGSIIEDTVSYGGKKTKHVFIGSGNAGGGTILKEAGKKQLMFKTPKNKQIANVSLTFDLV</sequence>
<evidence type="ECO:0000256" key="2">
    <source>
        <dbReference type="SAM" id="Phobius"/>
    </source>
</evidence>
<feature type="transmembrane region" description="Helical" evidence="2">
    <location>
        <begin position="12"/>
        <end position="32"/>
    </location>
</feature>
<evidence type="ECO:0000313" key="3">
    <source>
        <dbReference type="EMBL" id="KAL0881303.1"/>
    </source>
</evidence>
<evidence type="ECO:0000313" key="4">
    <source>
        <dbReference type="Proteomes" id="UP001549920"/>
    </source>
</evidence>